<dbReference type="EMBL" id="FNAP01000007">
    <property type="protein sequence ID" value="SDE48569.1"/>
    <property type="molecule type" value="Genomic_DNA"/>
</dbReference>
<evidence type="ECO:0000313" key="3">
    <source>
        <dbReference type="Proteomes" id="UP000199412"/>
    </source>
</evidence>
<protein>
    <recommendedName>
        <fullName evidence="4">YMGG-like Gly-zipper</fullName>
    </recommendedName>
</protein>
<feature type="signal peptide" evidence="1">
    <location>
        <begin position="1"/>
        <end position="25"/>
    </location>
</feature>
<accession>A0A1G7DAM5</accession>
<gene>
    <name evidence="2" type="ORF">SAMN05421720_107101</name>
</gene>
<evidence type="ECO:0000313" key="2">
    <source>
        <dbReference type="EMBL" id="SDE48569.1"/>
    </source>
</evidence>
<evidence type="ECO:0000256" key="1">
    <source>
        <dbReference type="SAM" id="SignalP"/>
    </source>
</evidence>
<dbReference type="PROSITE" id="PS51257">
    <property type="entry name" value="PROKAR_LIPOPROTEIN"/>
    <property type="match status" value="1"/>
</dbReference>
<evidence type="ECO:0008006" key="4">
    <source>
        <dbReference type="Google" id="ProtNLM"/>
    </source>
</evidence>
<keyword evidence="3" id="KW-1185">Reference proteome</keyword>
<dbReference type="Proteomes" id="UP000199412">
    <property type="component" value="Unassembled WGS sequence"/>
</dbReference>
<sequence>MTVRTTLVLALAAPLALGACSNMTASQQSTVSGGAIGAGVGAAGAAVTGGSAAAGAALGGAAGAAAGYLKEELRD</sequence>
<dbReference type="STRING" id="69960.SAMN05421720_107101"/>
<dbReference type="RefSeq" id="WP_092786063.1">
    <property type="nucleotide sequence ID" value="NZ_FNAP01000007.1"/>
</dbReference>
<organism evidence="2 3">
    <name type="scientific">Rhodospira trueperi</name>
    <dbReference type="NCBI Taxonomy" id="69960"/>
    <lineage>
        <taxon>Bacteria</taxon>
        <taxon>Pseudomonadati</taxon>
        <taxon>Pseudomonadota</taxon>
        <taxon>Alphaproteobacteria</taxon>
        <taxon>Rhodospirillales</taxon>
        <taxon>Rhodospirillaceae</taxon>
        <taxon>Rhodospira</taxon>
    </lineage>
</organism>
<reference evidence="2 3" key="1">
    <citation type="submission" date="2016-10" db="EMBL/GenBank/DDBJ databases">
        <authorList>
            <person name="de Groot N.N."/>
        </authorList>
    </citation>
    <scope>NUCLEOTIDE SEQUENCE [LARGE SCALE GENOMIC DNA]</scope>
    <source>
        <strain evidence="2 3">ATCC 700224</strain>
    </source>
</reference>
<feature type="chain" id="PRO_5011678017" description="YMGG-like Gly-zipper" evidence="1">
    <location>
        <begin position="26"/>
        <end position="75"/>
    </location>
</feature>
<dbReference type="AlphaFoldDB" id="A0A1G7DAM5"/>
<proteinExistence type="predicted"/>
<name>A0A1G7DAM5_9PROT</name>
<keyword evidence="1" id="KW-0732">Signal</keyword>